<comment type="caution">
    <text evidence="1">The sequence shown here is derived from an EMBL/GenBank/DDBJ whole genome shotgun (WGS) entry which is preliminary data.</text>
</comment>
<organism evidence="1 2">
    <name type="scientific">Erysiphe pulchra</name>
    <dbReference type="NCBI Taxonomy" id="225359"/>
    <lineage>
        <taxon>Eukaryota</taxon>
        <taxon>Fungi</taxon>
        <taxon>Dikarya</taxon>
        <taxon>Ascomycota</taxon>
        <taxon>Pezizomycotina</taxon>
        <taxon>Leotiomycetes</taxon>
        <taxon>Erysiphales</taxon>
        <taxon>Erysiphaceae</taxon>
        <taxon>Erysiphe</taxon>
    </lineage>
</organism>
<sequence length="264" mass="29339">MFQAIACALDEAIDENIILLPHYFQKPFKDFIVDLSSVAQRHFECHVRASVVMNPSMKQHTKPQEKTAITYVQMRPKTLPASELEDNRLLVRISHGNPALSSSPYAVMLELNAFLEEKLAKEIQIIKTGFAICPVSLEAQEKLVSRIGEIEASLSTRGQCKVEKPGQHVAYRLSCVPRNYTILSGNSVETKEITATVVSEALTDLTNIPPINVLESRGSANTKYISPVKSWIVIYPKGSTLSRVLPLFGARVTAKILPQRVRTP</sequence>
<gene>
    <name evidence="1" type="ORF">EPUL_005008</name>
</gene>
<dbReference type="Proteomes" id="UP000237438">
    <property type="component" value="Unassembled WGS sequence"/>
</dbReference>
<evidence type="ECO:0000313" key="1">
    <source>
        <dbReference type="EMBL" id="POS82641.1"/>
    </source>
</evidence>
<evidence type="ECO:0000313" key="2">
    <source>
        <dbReference type="Proteomes" id="UP000237438"/>
    </source>
</evidence>
<accession>A0A2S4PKU6</accession>
<dbReference type="EMBL" id="PEDP01002471">
    <property type="protein sequence ID" value="POS82641.1"/>
    <property type="molecule type" value="Genomic_DNA"/>
</dbReference>
<reference evidence="1 2" key="1">
    <citation type="submission" date="2017-10" db="EMBL/GenBank/DDBJ databases">
        <title>Development of genomic resources for the powdery mildew, Erysiphe pulchra.</title>
        <authorList>
            <person name="Wadl P.A."/>
            <person name="Mack B.M."/>
            <person name="Moore G."/>
            <person name="Beltz S.B."/>
        </authorList>
    </citation>
    <scope>NUCLEOTIDE SEQUENCE [LARGE SCALE GENOMIC DNA]</scope>
    <source>
        <strain evidence="1">Cflorida</strain>
    </source>
</reference>
<protein>
    <submittedName>
        <fullName evidence="1">Uncharacterized protein</fullName>
    </submittedName>
</protein>
<proteinExistence type="predicted"/>
<dbReference type="STRING" id="225359.A0A2S4PKU6"/>
<keyword evidence="2" id="KW-1185">Reference proteome</keyword>
<dbReference type="AlphaFoldDB" id="A0A2S4PKU6"/>
<name>A0A2S4PKU6_9PEZI</name>
<dbReference type="OrthoDB" id="10409275at2759"/>